<sequence length="53" mass="5923">MDIKILRNRPTFEPVLISVAVNINQVEVLPPPKEAQAFQHEVSFSCDACAVEQ</sequence>
<name>A0A8S4QSH5_9NEOP</name>
<gene>
    <name evidence="1" type="primary">jg7666</name>
    <name evidence="1" type="ORF">PAEG_LOCUS5772</name>
</gene>
<dbReference type="EMBL" id="CAKXAJ010018745">
    <property type="protein sequence ID" value="CAH2217895.1"/>
    <property type="molecule type" value="Genomic_DNA"/>
</dbReference>
<comment type="caution">
    <text evidence="1">The sequence shown here is derived from an EMBL/GenBank/DDBJ whole genome shotgun (WGS) entry which is preliminary data.</text>
</comment>
<protein>
    <submittedName>
        <fullName evidence="1">Jg7666 protein</fullName>
    </submittedName>
</protein>
<feature type="non-terminal residue" evidence="1">
    <location>
        <position position="1"/>
    </location>
</feature>
<proteinExistence type="predicted"/>
<keyword evidence="2" id="KW-1185">Reference proteome</keyword>
<organism evidence="1 2">
    <name type="scientific">Pararge aegeria aegeria</name>
    <dbReference type="NCBI Taxonomy" id="348720"/>
    <lineage>
        <taxon>Eukaryota</taxon>
        <taxon>Metazoa</taxon>
        <taxon>Ecdysozoa</taxon>
        <taxon>Arthropoda</taxon>
        <taxon>Hexapoda</taxon>
        <taxon>Insecta</taxon>
        <taxon>Pterygota</taxon>
        <taxon>Neoptera</taxon>
        <taxon>Endopterygota</taxon>
        <taxon>Lepidoptera</taxon>
        <taxon>Glossata</taxon>
        <taxon>Ditrysia</taxon>
        <taxon>Papilionoidea</taxon>
        <taxon>Nymphalidae</taxon>
        <taxon>Satyrinae</taxon>
        <taxon>Satyrini</taxon>
        <taxon>Parargina</taxon>
        <taxon>Pararge</taxon>
    </lineage>
</organism>
<reference evidence="1" key="1">
    <citation type="submission" date="2022-03" db="EMBL/GenBank/DDBJ databases">
        <authorList>
            <person name="Lindestad O."/>
        </authorList>
    </citation>
    <scope>NUCLEOTIDE SEQUENCE</scope>
</reference>
<dbReference type="Proteomes" id="UP000838756">
    <property type="component" value="Unassembled WGS sequence"/>
</dbReference>
<dbReference type="AlphaFoldDB" id="A0A8S4QSH5"/>
<evidence type="ECO:0000313" key="2">
    <source>
        <dbReference type="Proteomes" id="UP000838756"/>
    </source>
</evidence>
<evidence type="ECO:0000313" key="1">
    <source>
        <dbReference type="EMBL" id="CAH2217895.1"/>
    </source>
</evidence>
<accession>A0A8S4QSH5</accession>